<dbReference type="RefSeq" id="WP_129208661.1">
    <property type="nucleotide sequence ID" value="NZ_SDMK01000002.1"/>
</dbReference>
<evidence type="ECO:0000256" key="1">
    <source>
        <dbReference type="SAM" id="Phobius"/>
    </source>
</evidence>
<dbReference type="AlphaFoldDB" id="A0A4Q1SDZ2"/>
<reference evidence="2 3" key="1">
    <citation type="journal article" date="2016" name="Int. J. Syst. Evol. Microbiol.">
        <title>Acidipila dinghuensis sp. nov., an acidobacterium isolated from forest soil.</title>
        <authorList>
            <person name="Jiang Y.W."/>
            <person name="Wang J."/>
            <person name="Chen M.H."/>
            <person name="Lv Y.Y."/>
            <person name="Qiu L.H."/>
        </authorList>
    </citation>
    <scope>NUCLEOTIDE SEQUENCE [LARGE SCALE GENOMIC DNA]</scope>
    <source>
        <strain evidence="2 3">DHOF10</strain>
    </source>
</reference>
<keyword evidence="1" id="KW-0812">Transmembrane</keyword>
<comment type="caution">
    <text evidence="2">The sequence shown here is derived from an EMBL/GenBank/DDBJ whole genome shotgun (WGS) entry which is preliminary data.</text>
</comment>
<dbReference type="InterPro" id="IPR025333">
    <property type="entry name" value="DUF4239"/>
</dbReference>
<sequence length="253" mass="27702">MVTFMAVTLGLVLLLIACLEAGRRLRMRHTADEASSGLGVIDGAIFGLLGLLLAFAFSGADSRYEARRQLIVTETNAIGTAWLRIDLLPAEAQPAIRQDMRSYVDARIAFYRDLNDNPARARQDAAATTALQTKIWGESTAAARQSPLASTLPLVAQSLNDMIDITTTRSVALNTHPPLAIYILLLVLAVAASLVAGYGMGDRRRRSWLHTLVYAAALTMTIYTILDLEFPRIGLVRIDRYDKVLVDQRGSMN</sequence>
<dbReference type="EMBL" id="SDMK01000002">
    <property type="protein sequence ID" value="RXS95464.1"/>
    <property type="molecule type" value="Genomic_DNA"/>
</dbReference>
<protein>
    <submittedName>
        <fullName evidence="2">DUF4239 domain-containing protein</fullName>
    </submittedName>
</protein>
<proteinExistence type="predicted"/>
<dbReference type="Pfam" id="PF14023">
    <property type="entry name" value="Bestrophin-like"/>
    <property type="match status" value="1"/>
</dbReference>
<dbReference type="OrthoDB" id="116415at2"/>
<name>A0A4Q1SDZ2_9BACT</name>
<evidence type="ECO:0000313" key="2">
    <source>
        <dbReference type="EMBL" id="RXS95464.1"/>
    </source>
</evidence>
<feature type="transmembrane region" description="Helical" evidence="1">
    <location>
        <begin position="207"/>
        <end position="226"/>
    </location>
</feature>
<gene>
    <name evidence="2" type="ORF">ESZ00_12875</name>
</gene>
<keyword evidence="1" id="KW-0472">Membrane</keyword>
<feature type="transmembrane region" description="Helical" evidence="1">
    <location>
        <begin position="37"/>
        <end position="60"/>
    </location>
</feature>
<keyword evidence="3" id="KW-1185">Reference proteome</keyword>
<feature type="transmembrane region" description="Helical" evidence="1">
    <location>
        <begin position="179"/>
        <end position="201"/>
    </location>
</feature>
<accession>A0A4Q1SDZ2</accession>
<evidence type="ECO:0000313" key="3">
    <source>
        <dbReference type="Proteomes" id="UP000290253"/>
    </source>
</evidence>
<dbReference type="Proteomes" id="UP000290253">
    <property type="component" value="Unassembled WGS sequence"/>
</dbReference>
<keyword evidence="1" id="KW-1133">Transmembrane helix</keyword>
<organism evidence="2 3">
    <name type="scientific">Silvibacterium dinghuense</name>
    <dbReference type="NCBI Taxonomy" id="1560006"/>
    <lineage>
        <taxon>Bacteria</taxon>
        <taxon>Pseudomonadati</taxon>
        <taxon>Acidobacteriota</taxon>
        <taxon>Terriglobia</taxon>
        <taxon>Terriglobales</taxon>
        <taxon>Acidobacteriaceae</taxon>
        <taxon>Silvibacterium</taxon>
    </lineage>
</organism>